<evidence type="ECO:0000313" key="1">
    <source>
        <dbReference type="EMBL" id="QED11616.1"/>
    </source>
</evidence>
<dbReference type="GeneID" id="77936488"/>
<accession>A0A5B8WK64</accession>
<dbReference type="RefSeq" id="YP_010660493.1">
    <property type="nucleotide sequence ID" value="NC_070877.1"/>
</dbReference>
<protein>
    <submittedName>
        <fullName evidence="1">Uncharacterized protein</fullName>
    </submittedName>
</protein>
<sequence length="192" mass="21806">MIETQKSKNRFTEEEVRAVRFTGSQDQLVDILDWVIEHGGRAQGDLRSDGGLDLMVHERGVGLVKVKPGEFVVKSESSGFEVLPMLAFTQTYKKVASVVKVIQKPIVIEAMQFDGSKQNEKELKEWLAEDQHSGKYIHTIPGTSRTYYRIEMSESAGLIDIVLNNWIVKVDDELPLRSMTDEEFADAYQRVI</sequence>
<evidence type="ECO:0000313" key="2">
    <source>
        <dbReference type="Proteomes" id="UP000321915"/>
    </source>
</evidence>
<dbReference type="KEGG" id="vg:77936488"/>
<organism evidence="1 2">
    <name type="scientific">Arthrobacter phage Qui</name>
    <dbReference type="NCBI Taxonomy" id="2603260"/>
    <lineage>
        <taxon>Viruses</taxon>
        <taxon>Duplodnaviria</taxon>
        <taxon>Heunggongvirae</taxon>
        <taxon>Uroviricota</taxon>
        <taxon>Caudoviricetes</taxon>
        <taxon>Quivirus</taxon>
        <taxon>Quivirus qui</taxon>
    </lineage>
</organism>
<reference evidence="1 2" key="1">
    <citation type="submission" date="2019-07" db="EMBL/GenBank/DDBJ databases">
        <authorList>
            <person name="Abdullah A."/>
            <person name="Lima G.C."/>
            <person name="Cuneo C.K."/>
            <person name="Ennest D.C."/>
            <person name="Fritz K.J."/>
            <person name="Johnson B.T."/>
            <person name="Larson S.M."/>
            <person name="Lemunyete M.N."/>
            <person name="Murray M.B."/>
            <person name="Osmond D.E."/>
            <person name="Patras K.A."/>
            <person name="Ransibrahmanakul S."/>
            <person name="Simpson K.A."/>
            <person name="Thull B.S."/>
            <person name="Wetzel S."/>
            <person name="Bonilla J.A."/>
            <person name="Klyczek K."/>
            <person name="Garlena R.A."/>
            <person name="Russell D.A."/>
            <person name="Pope W.H."/>
            <person name="Jacobs-Sera D."/>
            <person name="Hatfull G.F."/>
        </authorList>
    </citation>
    <scope>NUCLEOTIDE SEQUENCE [LARGE SCALE GENOMIC DNA]</scope>
</reference>
<keyword evidence="2" id="KW-1185">Reference proteome</keyword>
<dbReference type="EMBL" id="MN183282">
    <property type="protein sequence ID" value="QED11616.1"/>
    <property type="molecule type" value="Genomic_DNA"/>
</dbReference>
<proteinExistence type="predicted"/>
<gene>
    <name evidence="1" type="primary">127</name>
    <name evidence="1" type="ORF">SEA_QUI_127</name>
</gene>
<name>A0A5B8WK64_9CAUD</name>
<dbReference type="Proteomes" id="UP000321915">
    <property type="component" value="Segment"/>
</dbReference>